<sequence length="115" mass="12481">MIVVSLCSGSTRFAWMAGPGYDVTSESPRRRAGGAVIRCRTFAVAQLWHDTSAVTRRAGGGGSAISLVMEGRIPVTRGAMSIEVGKKRRALSTRSRERRQSRLRIRLARSSCGSE</sequence>
<dbReference type="EMBL" id="PSVT01000083">
    <property type="protein sequence ID" value="PPH70510.1"/>
    <property type="molecule type" value="Genomic_DNA"/>
</dbReference>
<proteinExistence type="predicted"/>
<name>A0ABX5A7L5_RATRA</name>
<evidence type="ECO:0008006" key="4">
    <source>
        <dbReference type="Google" id="ProtNLM"/>
    </source>
</evidence>
<evidence type="ECO:0000313" key="3">
    <source>
        <dbReference type="Proteomes" id="UP000239698"/>
    </source>
</evidence>
<keyword evidence="3" id="KW-1185">Reference proteome</keyword>
<accession>A0ABX5A7L5</accession>
<comment type="caution">
    <text evidence="2">The sequence shown here is derived from an EMBL/GenBank/DDBJ whole genome shotgun (WGS) entry which is preliminary data.</text>
</comment>
<feature type="region of interest" description="Disordered" evidence="1">
    <location>
        <begin position="86"/>
        <end position="115"/>
    </location>
</feature>
<dbReference type="Proteomes" id="UP000239698">
    <property type="component" value="Unassembled WGS sequence"/>
</dbReference>
<evidence type="ECO:0000313" key="2">
    <source>
        <dbReference type="EMBL" id="PPH70510.1"/>
    </source>
</evidence>
<protein>
    <recommendedName>
        <fullName evidence="4">Transcription regulator HTH AraC- type ligand binding domain-containing protein</fullName>
    </recommendedName>
</protein>
<organism evidence="2 3">
    <name type="scientific">Rathayibacter rathayi</name>
    <name type="common">Corynebacterium rathayi</name>
    <dbReference type="NCBI Taxonomy" id="33887"/>
    <lineage>
        <taxon>Bacteria</taxon>
        <taxon>Bacillati</taxon>
        <taxon>Actinomycetota</taxon>
        <taxon>Actinomycetes</taxon>
        <taxon>Micrococcales</taxon>
        <taxon>Microbacteriaceae</taxon>
        <taxon>Rathayibacter</taxon>
    </lineage>
</organism>
<gene>
    <name evidence="2" type="ORF">C5C40_16100</name>
</gene>
<evidence type="ECO:0000256" key="1">
    <source>
        <dbReference type="SAM" id="MobiDB-lite"/>
    </source>
</evidence>
<reference evidence="2 3" key="1">
    <citation type="submission" date="2018-02" db="EMBL/GenBank/DDBJ databases">
        <title>Bacteriophage NCPPB3778 and a type I-E CRISPR drive the evolution of the US Biological Select Agent, Rathayibacter toxicus.</title>
        <authorList>
            <person name="Davis E.W.II."/>
            <person name="Tabima J.F."/>
            <person name="Weisberg A.J."/>
            <person name="Lopes L.D."/>
            <person name="Wiseman M.S."/>
            <person name="Wiseman M.S."/>
            <person name="Pupko T."/>
            <person name="Belcher M.S."/>
            <person name="Sechler A.J."/>
            <person name="Tancos M.A."/>
            <person name="Schroeder B.K."/>
            <person name="Murray T.D."/>
            <person name="Luster D.G."/>
            <person name="Schneider W.L."/>
            <person name="Rogers E."/>
            <person name="Andreote F.D."/>
            <person name="Grunwald N.J."/>
            <person name="Putnam M.L."/>
            <person name="Chang J.H."/>
        </authorList>
    </citation>
    <scope>NUCLEOTIDE SEQUENCE [LARGE SCALE GENOMIC DNA]</scope>
    <source>
        <strain evidence="2 3">AY1D6</strain>
    </source>
</reference>